<feature type="compositionally biased region" description="Low complexity" evidence="1">
    <location>
        <begin position="35"/>
        <end position="51"/>
    </location>
</feature>
<dbReference type="PROSITE" id="PS51257">
    <property type="entry name" value="PROKAR_LIPOPROTEIN"/>
    <property type="match status" value="1"/>
</dbReference>
<dbReference type="InterPro" id="IPR006059">
    <property type="entry name" value="SBP"/>
</dbReference>
<dbReference type="Gene3D" id="3.40.190.10">
    <property type="entry name" value="Periplasmic binding protein-like II"/>
    <property type="match status" value="2"/>
</dbReference>
<proteinExistence type="predicted"/>
<organism evidence="3 4">
    <name type="scientific">Anaerocolumna xylanovorans DSM 12503</name>
    <dbReference type="NCBI Taxonomy" id="1121345"/>
    <lineage>
        <taxon>Bacteria</taxon>
        <taxon>Bacillati</taxon>
        <taxon>Bacillota</taxon>
        <taxon>Clostridia</taxon>
        <taxon>Lachnospirales</taxon>
        <taxon>Lachnospiraceae</taxon>
        <taxon>Anaerocolumna</taxon>
    </lineage>
</organism>
<dbReference type="EMBL" id="FRFD01000006">
    <property type="protein sequence ID" value="SHO49142.1"/>
    <property type="molecule type" value="Genomic_DNA"/>
</dbReference>
<dbReference type="SUPFAM" id="SSF53850">
    <property type="entry name" value="Periplasmic binding protein-like II"/>
    <property type="match status" value="1"/>
</dbReference>
<dbReference type="InterPro" id="IPR050490">
    <property type="entry name" value="Bact_solute-bd_prot1"/>
</dbReference>
<evidence type="ECO:0000313" key="4">
    <source>
        <dbReference type="Proteomes" id="UP000184612"/>
    </source>
</evidence>
<feature type="chain" id="PRO_5039169564" evidence="2">
    <location>
        <begin position="20"/>
        <end position="443"/>
    </location>
</feature>
<sequence>MKKIIARLLVLTMILTALTGCGSKGNNQTSTDNKNANSGTNTENTGSTDTAATPTEEALSGKIVVATNMTNLVDTTLADLAKEFMDAHPGTTVEFEAIKDYENVISTRVAGGEAPDLFQVIDGMSQDTYADYFKPIDDLDINFDNFLFSKNTTGNDGKIYAISDSVNYTGVVYNKAAFRQAGITDVPKTMDEFWDVCAKLKAAGITPMGTAFKDVWPIYPWVSWDMVQVTLNGNTQGKNVYVNQDEIFDKTMLESMNTIRKMYQMNYLEKDIISANWDQFKLDISQGKTAMFYAETWFPAQVVEGGAKSEDVGMFPFPGAKAVFSVPGKSWGISKDCKDTAVAEAFLKFMLEGGKYALACNTLPSDKTVQNTDPYAAELLSYGVSVSECEIPDAAFTNIKNEIELDEQSFLMSYVLESDDTKAQAMVDEWNKKWAEARPNFVK</sequence>
<dbReference type="AlphaFoldDB" id="A0A1M7Y929"/>
<feature type="region of interest" description="Disordered" evidence="1">
    <location>
        <begin position="22"/>
        <end position="53"/>
    </location>
</feature>
<feature type="compositionally biased region" description="Polar residues" evidence="1">
    <location>
        <begin position="24"/>
        <end position="34"/>
    </location>
</feature>
<dbReference type="STRING" id="1121345.SAMN02745217_02143"/>
<evidence type="ECO:0000256" key="2">
    <source>
        <dbReference type="SAM" id="SignalP"/>
    </source>
</evidence>
<dbReference type="Pfam" id="PF01547">
    <property type="entry name" value="SBP_bac_1"/>
    <property type="match status" value="1"/>
</dbReference>
<keyword evidence="2" id="KW-0732">Signal</keyword>
<feature type="signal peptide" evidence="2">
    <location>
        <begin position="1"/>
        <end position="19"/>
    </location>
</feature>
<gene>
    <name evidence="3" type="ORF">SAMN02745217_02143</name>
</gene>
<accession>A0A1M7Y929</accession>
<reference evidence="3 4" key="1">
    <citation type="submission" date="2016-12" db="EMBL/GenBank/DDBJ databases">
        <authorList>
            <person name="Song W.-J."/>
            <person name="Kurnit D.M."/>
        </authorList>
    </citation>
    <scope>NUCLEOTIDE SEQUENCE [LARGE SCALE GENOMIC DNA]</scope>
    <source>
        <strain evidence="3 4">DSM 12503</strain>
    </source>
</reference>
<evidence type="ECO:0000256" key="1">
    <source>
        <dbReference type="SAM" id="MobiDB-lite"/>
    </source>
</evidence>
<dbReference type="Proteomes" id="UP000184612">
    <property type="component" value="Unassembled WGS sequence"/>
</dbReference>
<keyword evidence="4" id="KW-1185">Reference proteome</keyword>
<name>A0A1M7Y929_9FIRM</name>
<protein>
    <submittedName>
        <fullName evidence="3">ABC-type glycerol-3-phosphate transport system, substrate-binding protein</fullName>
    </submittedName>
</protein>
<evidence type="ECO:0000313" key="3">
    <source>
        <dbReference type="EMBL" id="SHO49142.1"/>
    </source>
</evidence>
<dbReference type="RefSeq" id="WP_073588850.1">
    <property type="nucleotide sequence ID" value="NZ_FRFD01000006.1"/>
</dbReference>
<dbReference type="PANTHER" id="PTHR43649">
    <property type="entry name" value="ARABINOSE-BINDING PROTEIN-RELATED"/>
    <property type="match status" value="1"/>
</dbReference>